<dbReference type="GO" id="GO:0005886">
    <property type="term" value="C:plasma membrane"/>
    <property type="evidence" value="ECO:0007669"/>
    <property type="project" value="UniProtKB-SubCell"/>
</dbReference>
<dbReference type="GO" id="GO:0046686">
    <property type="term" value="P:response to cadmium ion"/>
    <property type="evidence" value="ECO:0007669"/>
    <property type="project" value="EnsemblPlants"/>
</dbReference>
<accession>A0A0E0JX63</accession>
<proteinExistence type="inferred from homology"/>
<evidence type="ECO:0000313" key="11">
    <source>
        <dbReference type="Proteomes" id="UP000026962"/>
    </source>
</evidence>
<feature type="domain" description="Cysteine-rich transmembrane" evidence="9">
    <location>
        <begin position="19"/>
        <end position="45"/>
    </location>
</feature>
<dbReference type="Gramene" id="OPUNC02G07350.1">
    <property type="protein sequence ID" value="OPUNC02G07350.1"/>
    <property type="gene ID" value="OPUNC02G07350"/>
</dbReference>
<keyword evidence="11" id="KW-1185">Reference proteome</keyword>
<dbReference type="InterPro" id="IPR028144">
    <property type="entry name" value="CYSTM_dom"/>
</dbReference>
<dbReference type="eggNOG" id="ENOG502R5EE">
    <property type="taxonomic scope" value="Eukaryota"/>
</dbReference>
<dbReference type="GO" id="GO:0140982">
    <property type="term" value="P:detoxification of aluminum ion"/>
    <property type="evidence" value="ECO:0007669"/>
    <property type="project" value="EnsemblPlants"/>
</dbReference>
<keyword evidence="6" id="KW-1133">Transmembrane helix</keyword>
<dbReference type="EnsemblPlants" id="OPUNC02G07350.1">
    <property type="protein sequence ID" value="OPUNC02G07350.1"/>
    <property type="gene ID" value="OPUNC02G07350"/>
</dbReference>
<dbReference type="Pfam" id="PF12734">
    <property type="entry name" value="CYSTM"/>
    <property type="match status" value="1"/>
</dbReference>
<dbReference type="PANTHER" id="PTHR35470:SF7">
    <property type="entry name" value="PROTEIN CADMIUM TOLERANCE 4"/>
    <property type="match status" value="1"/>
</dbReference>
<dbReference type="AlphaFoldDB" id="A0A0E0JX63"/>
<comment type="subcellular location">
    <subcellularLocation>
        <location evidence="1">Cell membrane</location>
        <topology evidence="1">Single-pass membrane protein</topology>
    </subcellularLocation>
</comment>
<name>A0A0E0JX63_ORYPU</name>
<evidence type="ECO:0000256" key="8">
    <source>
        <dbReference type="ARBA" id="ARBA00023136"/>
    </source>
</evidence>
<evidence type="ECO:0000313" key="10">
    <source>
        <dbReference type="EnsemblPlants" id="OPUNC02G07350.1"/>
    </source>
</evidence>
<comment type="similarity">
    <text evidence="2">Belongs to the CYSTM1 family.</text>
</comment>
<sequence length="60" mass="7091">MDEPSQSDDRKLSAMEHVKKRHEEKGFLYACLFMLCCCFCCYETCEHCLECFCCCCKKDD</sequence>
<evidence type="ECO:0000256" key="1">
    <source>
        <dbReference type="ARBA" id="ARBA00004162"/>
    </source>
</evidence>
<dbReference type="GO" id="GO:0046872">
    <property type="term" value="F:metal ion binding"/>
    <property type="evidence" value="ECO:0007669"/>
    <property type="project" value="UniProtKB-KW"/>
</dbReference>
<keyword evidence="5" id="KW-0479">Metal-binding</keyword>
<evidence type="ECO:0000256" key="7">
    <source>
        <dbReference type="ARBA" id="ARBA00023016"/>
    </source>
</evidence>
<evidence type="ECO:0000256" key="6">
    <source>
        <dbReference type="ARBA" id="ARBA00022989"/>
    </source>
</evidence>
<keyword evidence="4" id="KW-0812">Transmembrane</keyword>
<evidence type="ECO:0000256" key="3">
    <source>
        <dbReference type="ARBA" id="ARBA00022475"/>
    </source>
</evidence>
<protein>
    <recommendedName>
        <fullName evidence="9">Cysteine-rich transmembrane domain-containing protein</fullName>
    </recommendedName>
</protein>
<dbReference type="GO" id="GO:0010044">
    <property type="term" value="P:response to aluminum ion"/>
    <property type="evidence" value="ECO:0007669"/>
    <property type="project" value="EnsemblPlants"/>
</dbReference>
<reference evidence="10" key="2">
    <citation type="submission" date="2018-05" db="EMBL/GenBank/DDBJ databases">
        <title>OpunRS2 (Oryza punctata Reference Sequence Version 2).</title>
        <authorList>
            <person name="Zhang J."/>
            <person name="Kudrna D."/>
            <person name="Lee S."/>
            <person name="Talag J."/>
            <person name="Welchert J."/>
            <person name="Wing R.A."/>
        </authorList>
    </citation>
    <scope>NUCLEOTIDE SEQUENCE [LARGE SCALE GENOMIC DNA]</scope>
</reference>
<reference evidence="10" key="1">
    <citation type="submission" date="2015-04" db="UniProtKB">
        <authorList>
            <consortium name="EnsemblPlants"/>
        </authorList>
    </citation>
    <scope>IDENTIFICATION</scope>
</reference>
<keyword evidence="8" id="KW-0472">Membrane</keyword>
<evidence type="ECO:0000256" key="5">
    <source>
        <dbReference type="ARBA" id="ARBA00022723"/>
    </source>
</evidence>
<keyword evidence="3" id="KW-1003">Cell membrane</keyword>
<dbReference type="Proteomes" id="UP000026962">
    <property type="component" value="Chromosome 2"/>
</dbReference>
<evidence type="ECO:0000259" key="9">
    <source>
        <dbReference type="Pfam" id="PF12734"/>
    </source>
</evidence>
<evidence type="ECO:0000256" key="4">
    <source>
        <dbReference type="ARBA" id="ARBA00022692"/>
    </source>
</evidence>
<dbReference type="InterPro" id="IPR051671">
    <property type="entry name" value="CYSTM1_HM_Tolerance"/>
</dbReference>
<evidence type="ECO:0000256" key="2">
    <source>
        <dbReference type="ARBA" id="ARBA00009444"/>
    </source>
</evidence>
<dbReference type="PANTHER" id="PTHR35470">
    <property type="entry name" value="CADMIUM TOLERANT 3"/>
    <property type="match status" value="1"/>
</dbReference>
<keyword evidence="7" id="KW-0346">Stress response</keyword>
<organism evidence="10">
    <name type="scientific">Oryza punctata</name>
    <name type="common">Red rice</name>
    <dbReference type="NCBI Taxonomy" id="4537"/>
    <lineage>
        <taxon>Eukaryota</taxon>
        <taxon>Viridiplantae</taxon>
        <taxon>Streptophyta</taxon>
        <taxon>Embryophyta</taxon>
        <taxon>Tracheophyta</taxon>
        <taxon>Spermatophyta</taxon>
        <taxon>Magnoliopsida</taxon>
        <taxon>Liliopsida</taxon>
        <taxon>Poales</taxon>
        <taxon>Poaceae</taxon>
        <taxon>BOP clade</taxon>
        <taxon>Oryzoideae</taxon>
        <taxon>Oryzeae</taxon>
        <taxon>Oryzinae</taxon>
        <taxon>Oryza</taxon>
    </lineage>
</organism>
<dbReference type="OMA" id="SERTCCC"/>
<dbReference type="HOGENOM" id="CLU_156676_2_0_1"/>